<accession>A0A2D4HHD1</accession>
<evidence type="ECO:0000313" key="1">
    <source>
        <dbReference type="EMBL" id="LAA71336.1"/>
    </source>
</evidence>
<name>A0A2D4HHD1_MICLE</name>
<organism evidence="1">
    <name type="scientific">Micrurus lemniscatus lemniscatus</name>
    <dbReference type="NCBI Taxonomy" id="129467"/>
    <lineage>
        <taxon>Eukaryota</taxon>
        <taxon>Metazoa</taxon>
        <taxon>Chordata</taxon>
        <taxon>Craniata</taxon>
        <taxon>Vertebrata</taxon>
        <taxon>Euteleostomi</taxon>
        <taxon>Lepidosauria</taxon>
        <taxon>Squamata</taxon>
        <taxon>Bifurcata</taxon>
        <taxon>Unidentata</taxon>
        <taxon>Episquamata</taxon>
        <taxon>Toxicofera</taxon>
        <taxon>Serpentes</taxon>
        <taxon>Colubroidea</taxon>
        <taxon>Elapidae</taxon>
        <taxon>Elapinae</taxon>
        <taxon>Micrurus</taxon>
    </lineage>
</organism>
<protein>
    <submittedName>
        <fullName evidence="1">Uncharacterized protein</fullName>
    </submittedName>
</protein>
<dbReference type="EMBL" id="IACK01027369">
    <property type="protein sequence ID" value="LAA71336.1"/>
    <property type="molecule type" value="Transcribed_RNA"/>
</dbReference>
<dbReference type="AlphaFoldDB" id="A0A2D4HHD1"/>
<sequence>MEDILYAYLNRPDFSSVFLDCIQRIQQHFKHRQLFVLRRDTKSSLSRDCCFVYKQLCPLKYLEIKLPQVWAYVGPQFGESCCLPQFHHMGLFQPNRHFIYVFSSA</sequence>
<proteinExistence type="predicted"/>
<reference evidence="1" key="1">
    <citation type="submission" date="2017-07" db="EMBL/GenBank/DDBJ databases">
        <authorList>
            <person name="Mikheyev A."/>
            <person name="Grau M."/>
        </authorList>
    </citation>
    <scope>NUCLEOTIDE SEQUENCE</scope>
    <source>
        <tissue evidence="1">Venom_gland</tissue>
    </source>
</reference>
<reference evidence="1" key="2">
    <citation type="submission" date="2017-11" db="EMBL/GenBank/DDBJ databases">
        <title>Coralsnake Venomics: Analyses of Venom Gland Transcriptomes and Proteomes of Six Brazilian Taxa.</title>
        <authorList>
            <person name="Aird S.D."/>
            <person name="Jorge da Silva N."/>
            <person name="Qiu L."/>
            <person name="Villar-Briones A."/>
            <person name="Aparecida-Saddi V."/>
            <person name="Campos-Telles M.P."/>
            <person name="Grau M."/>
            <person name="Mikheyev A.S."/>
        </authorList>
    </citation>
    <scope>NUCLEOTIDE SEQUENCE</scope>
    <source>
        <tissue evidence="1">Venom_gland</tissue>
    </source>
</reference>